<evidence type="ECO:0000256" key="1">
    <source>
        <dbReference type="SAM" id="Phobius"/>
    </source>
</evidence>
<name>A0A813EYE2_POLGL</name>
<organism evidence="2 3">
    <name type="scientific">Polarella glacialis</name>
    <name type="common">Dinoflagellate</name>
    <dbReference type="NCBI Taxonomy" id="89957"/>
    <lineage>
        <taxon>Eukaryota</taxon>
        <taxon>Sar</taxon>
        <taxon>Alveolata</taxon>
        <taxon>Dinophyceae</taxon>
        <taxon>Suessiales</taxon>
        <taxon>Suessiaceae</taxon>
        <taxon>Polarella</taxon>
    </lineage>
</organism>
<keyword evidence="1" id="KW-1133">Transmembrane helix</keyword>
<keyword evidence="3" id="KW-1185">Reference proteome</keyword>
<feature type="transmembrane region" description="Helical" evidence="1">
    <location>
        <begin position="161"/>
        <end position="181"/>
    </location>
</feature>
<reference evidence="2" key="1">
    <citation type="submission" date="2021-02" db="EMBL/GenBank/DDBJ databases">
        <authorList>
            <person name="Dougan E. K."/>
            <person name="Rhodes N."/>
            <person name="Thang M."/>
            <person name="Chan C."/>
        </authorList>
    </citation>
    <scope>NUCLEOTIDE SEQUENCE</scope>
</reference>
<dbReference type="Proteomes" id="UP000654075">
    <property type="component" value="Unassembled WGS sequence"/>
</dbReference>
<accession>A0A813EYE2</accession>
<feature type="transmembrane region" description="Helical" evidence="1">
    <location>
        <begin position="223"/>
        <end position="243"/>
    </location>
</feature>
<comment type="caution">
    <text evidence="2">The sequence shown here is derived from an EMBL/GenBank/DDBJ whole genome shotgun (WGS) entry which is preliminary data.</text>
</comment>
<dbReference type="EMBL" id="CAJNNV010015149">
    <property type="protein sequence ID" value="CAE8603241.1"/>
    <property type="molecule type" value="Genomic_DNA"/>
</dbReference>
<gene>
    <name evidence="2" type="ORF">PGLA1383_LOCUS21457</name>
</gene>
<proteinExistence type="predicted"/>
<sequence>MPTTWPRSRTQTATSQVSSQRASLCAWWLLRRSIQKAYTVMYNAALILNLIMDISLQAVLSYLQMVGVGAHVADGRLLGSLTSFQEIFESYPIQKSVGKLLFKYCWPCTFLVPFLAEPFVAQWLPWQTAKWLVGANPKIKGENAEKAFELGEMEQGRYADCIFNVILVACIPFIAPAYIHLTFGALIVSHLYIYCFDQTKAGSSQYNKPLTHNSDGTNNSCLLLFPLFCLLFPSCSLLVGLAPEGSALRWLVR</sequence>
<protein>
    <submittedName>
        <fullName evidence="2">Uncharacterized protein</fullName>
    </submittedName>
</protein>
<evidence type="ECO:0000313" key="2">
    <source>
        <dbReference type="EMBL" id="CAE8603241.1"/>
    </source>
</evidence>
<keyword evidence="1" id="KW-0812">Transmembrane</keyword>
<evidence type="ECO:0000313" key="3">
    <source>
        <dbReference type="Proteomes" id="UP000654075"/>
    </source>
</evidence>
<dbReference type="OrthoDB" id="436149at2759"/>
<dbReference type="AlphaFoldDB" id="A0A813EYE2"/>
<keyword evidence="1" id="KW-0472">Membrane</keyword>